<evidence type="ECO:0000313" key="2">
    <source>
        <dbReference type="EMBL" id="KZM73372.1"/>
    </source>
</evidence>
<proteinExistence type="predicted"/>
<reference evidence="2 3" key="1">
    <citation type="submission" date="2016-04" db="EMBL/GenBank/DDBJ databases">
        <authorList>
            <person name="Evans L.H."/>
            <person name="Alamgir A."/>
            <person name="Owens N."/>
            <person name="Weber N.D."/>
            <person name="Virtaneva K."/>
            <person name="Barbian K."/>
            <person name="Babar A."/>
            <person name="Rosenke K."/>
        </authorList>
    </citation>
    <scope>NUCLEOTIDE SEQUENCE [LARGE SCALE GENOMIC DNA]</scope>
    <source>
        <strain evidence="2 3">IFM 0406</strain>
    </source>
</reference>
<accession>A0A164MHW6</accession>
<keyword evidence="3" id="KW-1185">Reference proteome</keyword>
<sequence length="185" mass="19512">MMATPALRRLDANLIAPDATPAERLLGYGAAASGAAFAVVAGAVAGWQPLTLVVLGLVAFDIFGGATVNAMDSAKRWWHRPGQTPRHHLAFVAVHVHPFLIAWATPAFGWWTALAVYLTTLAAAAVVLATPRPLRRPMGFALTALSLSIILAIAHIPAAAAWFVPVLLIKLLLAHLQPEQLTAGI</sequence>
<evidence type="ECO:0000256" key="1">
    <source>
        <dbReference type="SAM" id="Phobius"/>
    </source>
</evidence>
<dbReference type="STRING" id="455432.AWN90_32505"/>
<gene>
    <name evidence="2" type="ORF">AWN90_32505</name>
</gene>
<organism evidence="2 3">
    <name type="scientific">Nocardia terpenica</name>
    <dbReference type="NCBI Taxonomy" id="455432"/>
    <lineage>
        <taxon>Bacteria</taxon>
        <taxon>Bacillati</taxon>
        <taxon>Actinomycetota</taxon>
        <taxon>Actinomycetes</taxon>
        <taxon>Mycobacteriales</taxon>
        <taxon>Nocardiaceae</taxon>
        <taxon>Nocardia</taxon>
    </lineage>
</organism>
<evidence type="ECO:0000313" key="3">
    <source>
        <dbReference type="Proteomes" id="UP000076512"/>
    </source>
</evidence>
<feature type="transmembrane region" description="Helical" evidence="1">
    <location>
        <begin position="110"/>
        <end position="128"/>
    </location>
</feature>
<dbReference type="RefSeq" id="WP_067590610.1">
    <property type="nucleotide sequence ID" value="NZ_JABMCZ010000001.1"/>
</dbReference>
<name>A0A164MHW6_9NOCA</name>
<dbReference type="EMBL" id="LWGR01000007">
    <property type="protein sequence ID" value="KZM73372.1"/>
    <property type="molecule type" value="Genomic_DNA"/>
</dbReference>
<protein>
    <submittedName>
        <fullName evidence="2">Uncharacterized protein</fullName>
    </submittedName>
</protein>
<keyword evidence="1" id="KW-0812">Transmembrane</keyword>
<keyword evidence="1" id="KW-1133">Transmembrane helix</keyword>
<keyword evidence="1" id="KW-0472">Membrane</keyword>
<comment type="caution">
    <text evidence="2">The sequence shown here is derived from an EMBL/GenBank/DDBJ whole genome shotgun (WGS) entry which is preliminary data.</text>
</comment>
<feature type="transmembrane region" description="Helical" evidence="1">
    <location>
        <begin position="25"/>
        <end position="44"/>
    </location>
</feature>
<dbReference type="Proteomes" id="UP000076512">
    <property type="component" value="Unassembled WGS sequence"/>
</dbReference>
<dbReference type="AlphaFoldDB" id="A0A164MHW6"/>
<feature type="transmembrane region" description="Helical" evidence="1">
    <location>
        <begin position="140"/>
        <end position="164"/>
    </location>
</feature>